<organism evidence="1 2">
    <name type="scientific">Bariatricus massiliensis</name>
    <dbReference type="NCBI Taxonomy" id="1745713"/>
    <lineage>
        <taxon>Bacteria</taxon>
        <taxon>Bacillati</taxon>
        <taxon>Bacillota</taxon>
        <taxon>Clostridia</taxon>
        <taxon>Lachnospirales</taxon>
        <taxon>Lachnospiraceae</taxon>
        <taxon>Bariatricus</taxon>
    </lineage>
</organism>
<reference evidence="1 2" key="1">
    <citation type="submission" date="2021-10" db="EMBL/GenBank/DDBJ databases">
        <title>Collection of gut derived symbiotic bacterial strains cultured from healthy donors.</title>
        <authorList>
            <person name="Lin H."/>
            <person name="Littmann E."/>
            <person name="Kohout C."/>
            <person name="Pamer E.G."/>
        </authorList>
    </citation>
    <scope>NUCLEOTIDE SEQUENCE [LARGE SCALE GENOMIC DNA]</scope>
    <source>
        <strain evidence="1 2">DFI.1.165</strain>
    </source>
</reference>
<sequence length="207" mass="24636">MWKNLLLVGILAVVVCTLRCLTRQRRKEKGIPIFSVKARQHVILSQPVLQTTPVFTYEHGEQDRILIKKYYHGRTVTAGYRKFRIDRVKKIPRENWRNTCYYRMYFQEYLGKELPCRIQIVGHVRYWKCLCKKNEVVLYDHVGGVRRLEYEDVAVIIQKKRMVIGTLPARRRLTVFDTHNFYGNDFQLLKELLIKYGKLGVGRDKNS</sequence>
<evidence type="ECO:0000313" key="1">
    <source>
        <dbReference type="EMBL" id="MCB7389535.1"/>
    </source>
</evidence>
<name>A0ABS8DM52_9FIRM</name>
<dbReference type="RefSeq" id="WP_066732865.1">
    <property type="nucleotide sequence ID" value="NZ_JAJCIQ010000029.1"/>
</dbReference>
<protein>
    <submittedName>
        <fullName evidence="1">Uncharacterized protein</fullName>
    </submittedName>
</protein>
<keyword evidence="2" id="KW-1185">Reference proteome</keyword>
<dbReference type="EMBL" id="JAJCIS010000031">
    <property type="protein sequence ID" value="MCB7389535.1"/>
    <property type="molecule type" value="Genomic_DNA"/>
</dbReference>
<evidence type="ECO:0000313" key="2">
    <source>
        <dbReference type="Proteomes" id="UP001299546"/>
    </source>
</evidence>
<proteinExistence type="predicted"/>
<accession>A0ABS8DM52</accession>
<gene>
    <name evidence="1" type="ORF">LIZ65_19825</name>
</gene>
<dbReference type="Proteomes" id="UP001299546">
    <property type="component" value="Unassembled WGS sequence"/>
</dbReference>
<comment type="caution">
    <text evidence="1">The sequence shown here is derived from an EMBL/GenBank/DDBJ whole genome shotgun (WGS) entry which is preliminary data.</text>
</comment>